<reference evidence="5" key="1">
    <citation type="submission" date="2021-01" db="EMBL/GenBank/DDBJ databases">
        <authorList>
            <person name="Corre E."/>
            <person name="Pelletier E."/>
            <person name="Niang G."/>
            <person name="Scheremetjew M."/>
            <person name="Finn R."/>
            <person name="Kale V."/>
            <person name="Holt S."/>
            <person name="Cochrane G."/>
            <person name="Meng A."/>
            <person name="Brown T."/>
            <person name="Cohen L."/>
        </authorList>
    </citation>
    <scope>NUCLEOTIDE SEQUENCE</scope>
    <source>
        <strain evidence="5">Grunow 1884</strain>
    </source>
</reference>
<dbReference type="Gene3D" id="3.10.50.40">
    <property type="match status" value="1"/>
</dbReference>
<protein>
    <recommendedName>
        <fullName evidence="1">peptidylprolyl isomerase</fullName>
        <ecNumber evidence="1">5.2.1.8</ecNumber>
    </recommendedName>
</protein>
<feature type="domain" description="PPIase FKBP-type" evidence="4">
    <location>
        <begin position="159"/>
        <end position="283"/>
    </location>
</feature>
<name>A0A7S2EUH9_TRICV</name>
<dbReference type="AlphaFoldDB" id="A0A7S2EUH9"/>
<keyword evidence="1" id="KW-0413">Isomerase</keyword>
<evidence type="ECO:0000256" key="3">
    <source>
        <dbReference type="SAM" id="SignalP"/>
    </source>
</evidence>
<evidence type="ECO:0000259" key="4">
    <source>
        <dbReference type="PROSITE" id="PS50059"/>
    </source>
</evidence>
<organism evidence="5">
    <name type="scientific">Trieres chinensis</name>
    <name type="common">Marine centric diatom</name>
    <name type="synonym">Odontella sinensis</name>
    <dbReference type="NCBI Taxonomy" id="1514140"/>
    <lineage>
        <taxon>Eukaryota</taxon>
        <taxon>Sar</taxon>
        <taxon>Stramenopiles</taxon>
        <taxon>Ochrophyta</taxon>
        <taxon>Bacillariophyta</taxon>
        <taxon>Mediophyceae</taxon>
        <taxon>Biddulphiophycidae</taxon>
        <taxon>Eupodiscales</taxon>
        <taxon>Parodontellaceae</taxon>
        <taxon>Trieres</taxon>
    </lineage>
</organism>
<keyword evidence="3" id="KW-0732">Signal</keyword>
<dbReference type="EMBL" id="HBGO01031479">
    <property type="protein sequence ID" value="CAD9355794.1"/>
    <property type="molecule type" value="Transcribed_RNA"/>
</dbReference>
<feature type="signal peptide" evidence="3">
    <location>
        <begin position="1"/>
        <end position="26"/>
    </location>
</feature>
<feature type="chain" id="PRO_5030860274" description="peptidylprolyl isomerase" evidence="3">
    <location>
        <begin position="27"/>
        <end position="318"/>
    </location>
</feature>
<evidence type="ECO:0000256" key="2">
    <source>
        <dbReference type="SAM" id="MobiDB-lite"/>
    </source>
</evidence>
<dbReference type="GO" id="GO:0003755">
    <property type="term" value="F:peptidyl-prolyl cis-trans isomerase activity"/>
    <property type="evidence" value="ECO:0007669"/>
    <property type="project" value="UniProtKB-KW"/>
</dbReference>
<feature type="region of interest" description="Disordered" evidence="2">
    <location>
        <begin position="135"/>
        <end position="155"/>
    </location>
</feature>
<dbReference type="PROSITE" id="PS50059">
    <property type="entry name" value="FKBP_PPIASE"/>
    <property type="match status" value="1"/>
</dbReference>
<dbReference type="Pfam" id="PF00254">
    <property type="entry name" value="FKBP_C"/>
    <property type="match status" value="1"/>
</dbReference>
<sequence>MAPTTKTAAAAMAATAALCLLAAASAFAPPLPSRTTQTPPRSSALFAVRPDAVSDADADAASSRRSFLGAAAAIALAFPPADPALALVKGNAPPPPKAKSDRKCSNVEECQEQAERLAKQQEEEARANAVPLSVTPSGTRYKEMEPSPLGDSAPLASKGDTVDVYYKVLKLGKRSYDGISGEATVVFSRGYGLEDDENKPEDRAFTFTVGDPTVIDALNDALIGMPLGSTRRVAVLPQVGWRKPGRECDGGPGGSGAGGELKTDYVVVPTATMVAEEACFDKDRRPFPTDYAKQRRMAQRFDQSLIVEVKLGGINGGK</sequence>
<proteinExistence type="predicted"/>
<evidence type="ECO:0000256" key="1">
    <source>
        <dbReference type="PROSITE-ProRule" id="PRU00277"/>
    </source>
</evidence>
<dbReference type="EC" id="5.2.1.8" evidence="1"/>
<accession>A0A7S2EUH9</accession>
<keyword evidence="1" id="KW-0697">Rotamase</keyword>
<comment type="catalytic activity">
    <reaction evidence="1">
        <text>[protein]-peptidylproline (omega=180) = [protein]-peptidylproline (omega=0)</text>
        <dbReference type="Rhea" id="RHEA:16237"/>
        <dbReference type="Rhea" id="RHEA-COMP:10747"/>
        <dbReference type="Rhea" id="RHEA-COMP:10748"/>
        <dbReference type="ChEBI" id="CHEBI:83833"/>
        <dbReference type="ChEBI" id="CHEBI:83834"/>
        <dbReference type="EC" id="5.2.1.8"/>
    </reaction>
</comment>
<dbReference type="InterPro" id="IPR001179">
    <property type="entry name" value="PPIase_FKBP_dom"/>
</dbReference>
<gene>
    <name evidence="5" type="ORF">OSIN01602_LOCUS18113</name>
</gene>
<dbReference type="InterPro" id="IPR046357">
    <property type="entry name" value="PPIase_dom_sf"/>
</dbReference>
<dbReference type="SUPFAM" id="SSF54534">
    <property type="entry name" value="FKBP-like"/>
    <property type="match status" value="1"/>
</dbReference>
<evidence type="ECO:0000313" key="5">
    <source>
        <dbReference type="EMBL" id="CAD9355794.1"/>
    </source>
</evidence>